<dbReference type="KEGG" id="hbi:HBZC1_p0550"/>
<reference evidence="4 5" key="1">
    <citation type="journal article" date="2011" name="J. Bacteriol.">
        <title>Genome sequence of Helicobacter bizzozeronii strain CIII-1, an isolate from human gastric mucosa.</title>
        <authorList>
            <person name="Schott T."/>
            <person name="Rossi M."/>
            <person name="Hanninen M.L."/>
        </authorList>
    </citation>
    <scope>NUCLEOTIDE SEQUENCE [LARGE SCALE GENOMIC DNA]</scope>
    <source>
        <strain evidence="4 5">CIII-1</strain>
        <plasmid evidence="4">phbz1</plasmid>
    </source>
</reference>
<dbReference type="HOGENOM" id="CLU_041789_0_0_7"/>
<dbReference type="eggNOG" id="COG3177">
    <property type="taxonomic scope" value="Bacteria"/>
</dbReference>
<dbReference type="AlphaFoldDB" id="F8KUK0"/>
<organism evidence="4 5">
    <name type="scientific">Helicobacter bizzozeronii (strain CIII-1)</name>
    <dbReference type="NCBI Taxonomy" id="1002804"/>
    <lineage>
        <taxon>Bacteria</taxon>
        <taxon>Pseudomonadati</taxon>
        <taxon>Campylobacterota</taxon>
        <taxon>Epsilonproteobacteria</taxon>
        <taxon>Campylobacterales</taxon>
        <taxon>Helicobacteraceae</taxon>
        <taxon>Helicobacter</taxon>
    </lineage>
</organism>
<feature type="binding site" evidence="2">
    <location>
        <begin position="248"/>
        <end position="249"/>
    </location>
    <ligand>
        <name>ATP</name>
        <dbReference type="ChEBI" id="CHEBI:30616"/>
    </ligand>
</feature>
<name>F8KUK0_HELBC</name>
<keyword evidence="4" id="KW-0614">Plasmid</keyword>
<sequence>MLDSSMPKWIRENAFFENMDFVYDPIDMSSLFAKIDQLNQVKSDEAILAEILTNELVYSFLIESEVLDRVSIYSSIKKVLSLHAGQDHKQTKLSNNLARLLQDVRQNLAQWDTERLLNYHKNLFLHRSKYRLRPIDIGAYRRDLHGRMQVVSVRGYQTTIHYVAPHAVDLQHLMASFYQYANRKENTREEQIAHAFIAHLIFVLIHPFDDGNGRMARLINDNLLARSKIFSNGYYGLSLGIYKTRKEYYDPLDILGKQAHNNLAEWVSYGVKSLEVSLDLIWQQVGLITLKERIFKCFSQELSDNQTRIINLLFERHLKNLRGDCVGTALKVQKTDIELDILHLKDLGILKEVASKHFELDFSMAKG</sequence>
<dbReference type="Pfam" id="PF13776">
    <property type="entry name" value="DUF4172"/>
    <property type="match status" value="1"/>
</dbReference>
<keyword evidence="2" id="KW-0067">ATP-binding</keyword>
<dbReference type="InterPro" id="IPR036597">
    <property type="entry name" value="Fido-like_dom_sf"/>
</dbReference>
<dbReference type="Pfam" id="PF02661">
    <property type="entry name" value="Fic"/>
    <property type="match status" value="1"/>
</dbReference>
<dbReference type="PROSITE" id="PS51459">
    <property type="entry name" value="FIDO"/>
    <property type="match status" value="1"/>
</dbReference>
<keyword evidence="5" id="KW-1185">Reference proteome</keyword>
<accession>F8KUK0</accession>
<dbReference type="Gene3D" id="1.10.3290.10">
    <property type="entry name" value="Fido-like domain"/>
    <property type="match status" value="1"/>
</dbReference>
<keyword evidence="2" id="KW-0547">Nucleotide-binding</keyword>
<evidence type="ECO:0000256" key="2">
    <source>
        <dbReference type="PIRSR" id="PIRSR640198-2"/>
    </source>
</evidence>
<feature type="domain" description="Fido" evidence="3">
    <location>
        <begin position="111"/>
        <end position="272"/>
    </location>
</feature>
<evidence type="ECO:0000313" key="4">
    <source>
        <dbReference type="EMBL" id="CCB80935.1"/>
    </source>
</evidence>
<geneLocation type="plasmid" evidence="4 5">
    <name>phbz1</name>
</geneLocation>
<dbReference type="PANTHER" id="PTHR13504:SF33">
    <property type="entry name" value="FIC FAMILY PROTEIN"/>
    <property type="match status" value="1"/>
</dbReference>
<protein>
    <recommendedName>
        <fullName evidence="3">Fido domain-containing protein</fullName>
    </recommendedName>
</protein>
<dbReference type="GO" id="GO:0005524">
    <property type="term" value="F:ATP binding"/>
    <property type="evidence" value="ECO:0007669"/>
    <property type="project" value="UniProtKB-KW"/>
</dbReference>
<gene>
    <name evidence="4" type="ordered locus">HBZC1_p0550</name>
</gene>
<feature type="active site" evidence="1">
    <location>
        <position position="206"/>
    </location>
</feature>
<dbReference type="RefSeq" id="WP_013882042.1">
    <property type="nucleotide sequence ID" value="NC_015670.1"/>
</dbReference>
<evidence type="ECO:0000256" key="1">
    <source>
        <dbReference type="PIRSR" id="PIRSR640198-1"/>
    </source>
</evidence>
<proteinExistence type="predicted"/>
<dbReference type="SUPFAM" id="SSF140931">
    <property type="entry name" value="Fic-like"/>
    <property type="match status" value="1"/>
</dbReference>
<dbReference type="Proteomes" id="UP000008387">
    <property type="component" value="Plasmid phbz1"/>
</dbReference>
<dbReference type="PANTHER" id="PTHR13504">
    <property type="entry name" value="FIDO DOMAIN-CONTAINING PROTEIN DDB_G0283145"/>
    <property type="match status" value="1"/>
</dbReference>
<dbReference type="InterPro" id="IPR040198">
    <property type="entry name" value="Fido_containing"/>
</dbReference>
<dbReference type="InterPro" id="IPR003812">
    <property type="entry name" value="Fido"/>
</dbReference>
<evidence type="ECO:0000259" key="3">
    <source>
        <dbReference type="PROSITE" id="PS51459"/>
    </source>
</evidence>
<dbReference type="InterPro" id="IPR025230">
    <property type="entry name" value="DUF4172"/>
</dbReference>
<dbReference type="EMBL" id="FR871758">
    <property type="protein sequence ID" value="CCB80935.1"/>
    <property type="molecule type" value="Genomic_DNA"/>
</dbReference>
<evidence type="ECO:0000313" key="5">
    <source>
        <dbReference type="Proteomes" id="UP000008387"/>
    </source>
</evidence>
<feature type="binding site" evidence="2">
    <location>
        <begin position="210"/>
        <end position="217"/>
    </location>
    <ligand>
        <name>ATP</name>
        <dbReference type="ChEBI" id="CHEBI:30616"/>
    </ligand>
</feature>